<keyword evidence="9" id="KW-1071">Ligand-gated ion channel</keyword>
<evidence type="ECO:0000256" key="10">
    <source>
        <dbReference type="ARBA" id="ARBA00023303"/>
    </source>
</evidence>
<accession>A0A7J6W2F2</accession>
<keyword evidence="5" id="KW-0406">Ion transport</keyword>
<keyword evidence="8" id="KW-0325">Glycoprotein</keyword>
<keyword evidence="7" id="KW-0675">Receptor</keyword>
<name>A0A7J6W2F2_THATH</name>
<evidence type="ECO:0000313" key="13">
    <source>
        <dbReference type="Proteomes" id="UP000554482"/>
    </source>
</evidence>
<gene>
    <name evidence="12" type="ORF">FRX31_018860</name>
</gene>
<dbReference type="Gene3D" id="1.10.287.70">
    <property type="match status" value="1"/>
</dbReference>
<keyword evidence="13" id="KW-1185">Reference proteome</keyword>
<evidence type="ECO:0000256" key="5">
    <source>
        <dbReference type="ARBA" id="ARBA00023065"/>
    </source>
</evidence>
<dbReference type="Proteomes" id="UP000554482">
    <property type="component" value="Unassembled WGS sequence"/>
</dbReference>
<evidence type="ECO:0000313" key="12">
    <source>
        <dbReference type="EMBL" id="KAF5191549.1"/>
    </source>
</evidence>
<organism evidence="12 13">
    <name type="scientific">Thalictrum thalictroides</name>
    <name type="common">Rue-anemone</name>
    <name type="synonym">Anemone thalictroides</name>
    <dbReference type="NCBI Taxonomy" id="46969"/>
    <lineage>
        <taxon>Eukaryota</taxon>
        <taxon>Viridiplantae</taxon>
        <taxon>Streptophyta</taxon>
        <taxon>Embryophyta</taxon>
        <taxon>Tracheophyta</taxon>
        <taxon>Spermatophyta</taxon>
        <taxon>Magnoliopsida</taxon>
        <taxon>Ranunculales</taxon>
        <taxon>Ranunculaceae</taxon>
        <taxon>Thalictroideae</taxon>
        <taxon>Thalictrum</taxon>
    </lineage>
</organism>
<evidence type="ECO:0000256" key="9">
    <source>
        <dbReference type="ARBA" id="ARBA00023286"/>
    </source>
</evidence>
<dbReference type="Pfam" id="PF00060">
    <property type="entry name" value="Lig_chan"/>
    <property type="match status" value="1"/>
</dbReference>
<dbReference type="SMART" id="SM00079">
    <property type="entry name" value="PBPe"/>
    <property type="match status" value="1"/>
</dbReference>
<dbReference type="EMBL" id="JABWDY010022695">
    <property type="protein sequence ID" value="KAF5191549.1"/>
    <property type="molecule type" value="Genomic_DNA"/>
</dbReference>
<evidence type="ECO:0000256" key="3">
    <source>
        <dbReference type="ARBA" id="ARBA00022692"/>
    </source>
</evidence>
<comment type="caution">
    <text evidence="12">The sequence shown here is derived from an EMBL/GenBank/DDBJ whole genome shotgun (WGS) entry which is preliminary data.</text>
</comment>
<dbReference type="GO" id="GO:0015276">
    <property type="term" value="F:ligand-gated monoatomic ion channel activity"/>
    <property type="evidence" value="ECO:0007669"/>
    <property type="project" value="InterPro"/>
</dbReference>
<evidence type="ECO:0000256" key="4">
    <source>
        <dbReference type="ARBA" id="ARBA00022989"/>
    </source>
</evidence>
<dbReference type="InterPro" id="IPR015683">
    <property type="entry name" value="Ionotropic_Glu_rcpt"/>
</dbReference>
<protein>
    <recommendedName>
        <fullName evidence="11">Ionotropic glutamate receptor C-terminal domain-containing protein</fullName>
    </recommendedName>
</protein>
<comment type="subcellular location">
    <subcellularLocation>
        <location evidence="1">Membrane</location>
        <topology evidence="1">Multi-pass membrane protein</topology>
    </subcellularLocation>
</comment>
<dbReference type="PANTHER" id="PTHR18966">
    <property type="entry name" value="IONOTROPIC GLUTAMATE RECEPTOR"/>
    <property type="match status" value="1"/>
</dbReference>
<dbReference type="InterPro" id="IPR001638">
    <property type="entry name" value="Solute-binding_3/MltF_N"/>
</dbReference>
<reference evidence="12 13" key="1">
    <citation type="submission" date="2020-06" db="EMBL/GenBank/DDBJ databases">
        <title>Transcriptomic and genomic resources for Thalictrum thalictroides and T. hernandezii: Facilitating candidate gene discovery in an emerging model plant lineage.</title>
        <authorList>
            <person name="Arias T."/>
            <person name="Riano-Pachon D.M."/>
            <person name="Di Stilio V.S."/>
        </authorList>
    </citation>
    <scope>NUCLEOTIDE SEQUENCE [LARGE SCALE GENOMIC DNA]</scope>
    <source>
        <strain evidence="13">cv. WT478/WT964</strain>
        <tissue evidence="12">Leaves</tissue>
    </source>
</reference>
<keyword evidence="3" id="KW-0812">Transmembrane</keyword>
<dbReference type="OrthoDB" id="5984008at2759"/>
<proteinExistence type="predicted"/>
<feature type="domain" description="Ionotropic glutamate receptor C-terminal" evidence="11">
    <location>
        <begin position="24"/>
        <end position="303"/>
    </location>
</feature>
<dbReference type="InterPro" id="IPR001320">
    <property type="entry name" value="Iontro_rcpt_C"/>
</dbReference>
<evidence type="ECO:0000256" key="8">
    <source>
        <dbReference type="ARBA" id="ARBA00023180"/>
    </source>
</evidence>
<keyword evidence="2" id="KW-0813">Transport</keyword>
<evidence type="ECO:0000256" key="6">
    <source>
        <dbReference type="ARBA" id="ARBA00023136"/>
    </source>
</evidence>
<dbReference type="Pfam" id="PF00497">
    <property type="entry name" value="SBP_bac_3"/>
    <property type="match status" value="1"/>
</dbReference>
<keyword evidence="10" id="KW-0407">Ion channel</keyword>
<dbReference type="GO" id="GO:0016020">
    <property type="term" value="C:membrane"/>
    <property type="evidence" value="ECO:0007669"/>
    <property type="project" value="UniProtKB-SubCell"/>
</dbReference>
<evidence type="ECO:0000256" key="2">
    <source>
        <dbReference type="ARBA" id="ARBA00022448"/>
    </source>
</evidence>
<dbReference type="SUPFAM" id="SSF53850">
    <property type="entry name" value="Periplasmic binding protein-like II"/>
    <property type="match status" value="1"/>
</dbReference>
<keyword evidence="6" id="KW-0472">Membrane</keyword>
<keyword evidence="4" id="KW-1133">Transmembrane helix</keyword>
<dbReference type="AlphaFoldDB" id="A0A7J6W2F2"/>
<evidence type="ECO:0000259" key="11">
    <source>
        <dbReference type="SMART" id="SM00079"/>
    </source>
</evidence>
<evidence type="ECO:0000256" key="1">
    <source>
        <dbReference type="ARBA" id="ARBA00004141"/>
    </source>
</evidence>
<sequence length="312" mass="35179">MLLNWPEWNSRDIAAELWAGLPYAVIWTVWKVRNLAIFDNEVVTAAKTIKLIKAMVWQWMNMSINAMQLRAKVSFPEVLYGWRVVMVEQCFESVTQGDVLFGQVALCDVGAVVDSLLGSTQDKAKFDAVVGDITIMENRSKYVEITQPYAETVSTRIAMAVWLFVVFVVTSGYKACLTSMLTVQHLEPTMIDINILNRSNSPVGCDPDSFIKICLKQVLLYNPDNMKNVTNGKVEGSKLPIRRYPISEPSYLNTARVTKSLDRHVDLEVFPKGSPMARDFSKAFLKLSEDGILNTLDSTWFKQSDECANLDI</sequence>
<evidence type="ECO:0000256" key="7">
    <source>
        <dbReference type="ARBA" id="ARBA00023170"/>
    </source>
</evidence>